<dbReference type="EMBL" id="MU276196">
    <property type="protein sequence ID" value="KAI0040441.1"/>
    <property type="molecule type" value="Genomic_DNA"/>
</dbReference>
<reference evidence="1" key="1">
    <citation type="submission" date="2021-02" db="EMBL/GenBank/DDBJ databases">
        <authorList>
            <consortium name="DOE Joint Genome Institute"/>
            <person name="Ahrendt S."/>
            <person name="Looney B.P."/>
            <person name="Miyauchi S."/>
            <person name="Morin E."/>
            <person name="Drula E."/>
            <person name="Courty P.E."/>
            <person name="Chicoki N."/>
            <person name="Fauchery L."/>
            <person name="Kohler A."/>
            <person name="Kuo A."/>
            <person name="Labutti K."/>
            <person name="Pangilinan J."/>
            <person name="Lipzen A."/>
            <person name="Riley R."/>
            <person name="Andreopoulos W."/>
            <person name="He G."/>
            <person name="Johnson J."/>
            <person name="Barry K.W."/>
            <person name="Grigoriev I.V."/>
            <person name="Nagy L."/>
            <person name="Hibbett D."/>
            <person name="Henrissat B."/>
            <person name="Matheny P.B."/>
            <person name="Labbe J."/>
            <person name="Martin F."/>
        </authorList>
    </citation>
    <scope>NUCLEOTIDE SEQUENCE</scope>
    <source>
        <strain evidence="1">FP105234-sp</strain>
    </source>
</reference>
<reference evidence="1" key="2">
    <citation type="journal article" date="2022" name="New Phytol.">
        <title>Evolutionary transition to the ectomycorrhizal habit in the genomes of a hyperdiverse lineage of mushroom-forming fungi.</title>
        <authorList>
            <person name="Looney B."/>
            <person name="Miyauchi S."/>
            <person name="Morin E."/>
            <person name="Drula E."/>
            <person name="Courty P.E."/>
            <person name="Kohler A."/>
            <person name="Kuo A."/>
            <person name="LaButti K."/>
            <person name="Pangilinan J."/>
            <person name="Lipzen A."/>
            <person name="Riley R."/>
            <person name="Andreopoulos W."/>
            <person name="He G."/>
            <person name="Johnson J."/>
            <person name="Nolan M."/>
            <person name="Tritt A."/>
            <person name="Barry K.W."/>
            <person name="Grigoriev I.V."/>
            <person name="Nagy L.G."/>
            <person name="Hibbett D."/>
            <person name="Henrissat B."/>
            <person name="Matheny P.B."/>
            <person name="Labbe J."/>
            <person name="Martin F.M."/>
        </authorList>
    </citation>
    <scope>NUCLEOTIDE SEQUENCE</scope>
    <source>
        <strain evidence="1">FP105234-sp</strain>
    </source>
</reference>
<proteinExistence type="predicted"/>
<evidence type="ECO:0000313" key="1">
    <source>
        <dbReference type="EMBL" id="KAI0040441.1"/>
    </source>
</evidence>
<sequence>MFGESDSESPRVPSPWDPVLASSLDPHGKVYYSPDVKLMPKLVAEVEEGNIEYKLHLIEPSPARFSRLVTQLKWRLLEGGGEAFYELGVADSGVLVGLSADDLARTLETLSAMADEIGAHVVVVKQIEVVGRGARAEDAREFSKKRKDKDKDKERAVAKAKAKDLAAVDLAHASVVASSYGSASSGAASSISSTSSSRAYSDSDIPALSFSSSPSPPSRTAPTPADLDELPAIFVMDTEPQVPPSAPIPVQRTKSEKRRFTRDLRRAQRHAALVAPEAALVDALGALELGEPEKEKLSEPVVEAKKDDNPEFTRFIVEAMVVRELDLEEAFLDFSRM</sequence>
<organism evidence="1 2">
    <name type="scientific">Auriscalpium vulgare</name>
    <dbReference type="NCBI Taxonomy" id="40419"/>
    <lineage>
        <taxon>Eukaryota</taxon>
        <taxon>Fungi</taxon>
        <taxon>Dikarya</taxon>
        <taxon>Basidiomycota</taxon>
        <taxon>Agaricomycotina</taxon>
        <taxon>Agaricomycetes</taxon>
        <taxon>Russulales</taxon>
        <taxon>Auriscalpiaceae</taxon>
        <taxon>Auriscalpium</taxon>
    </lineage>
</organism>
<keyword evidence="2" id="KW-1185">Reference proteome</keyword>
<protein>
    <submittedName>
        <fullName evidence="1">Uncharacterized protein</fullName>
    </submittedName>
</protein>
<gene>
    <name evidence="1" type="ORF">FA95DRAFT_1599425</name>
</gene>
<name>A0ACB8RA23_9AGAM</name>
<accession>A0ACB8RA23</accession>
<comment type="caution">
    <text evidence="1">The sequence shown here is derived from an EMBL/GenBank/DDBJ whole genome shotgun (WGS) entry which is preliminary data.</text>
</comment>
<evidence type="ECO:0000313" key="2">
    <source>
        <dbReference type="Proteomes" id="UP000814033"/>
    </source>
</evidence>
<dbReference type="Proteomes" id="UP000814033">
    <property type="component" value="Unassembled WGS sequence"/>
</dbReference>